<evidence type="ECO:0000256" key="12">
    <source>
        <dbReference type="ARBA" id="ARBA00048856"/>
    </source>
</evidence>
<dbReference type="SUPFAM" id="SSF54909">
    <property type="entry name" value="Dimeric alpha+beta barrel"/>
    <property type="match status" value="1"/>
</dbReference>
<evidence type="ECO:0000256" key="14">
    <source>
        <dbReference type="SAM" id="MobiDB-lite"/>
    </source>
</evidence>
<keyword evidence="18" id="KW-1185">Reference proteome</keyword>
<keyword evidence="4 13" id="KW-0479">Metal-binding</keyword>
<comment type="caution">
    <text evidence="17">The sequence shown here is derived from an EMBL/GenBank/DDBJ whole genome shotgun (WGS) entry which is preliminary data.</text>
</comment>
<dbReference type="GO" id="GO:0046872">
    <property type="term" value="F:metal ion binding"/>
    <property type="evidence" value="ECO:0007669"/>
    <property type="project" value="UniProtKB-KW"/>
</dbReference>
<dbReference type="OrthoDB" id="9781066at2"/>
<evidence type="ECO:0000256" key="6">
    <source>
        <dbReference type="ARBA" id="ARBA00023002"/>
    </source>
</evidence>
<feature type="region of interest" description="Disordered" evidence="14">
    <location>
        <begin position="54"/>
        <end position="74"/>
    </location>
</feature>
<comment type="subcellular location">
    <subcellularLocation>
        <location evidence="1">Cell envelope</location>
    </subcellularLocation>
</comment>
<feature type="domain" description="Dyp-type peroxidase N-terminal" evidence="15">
    <location>
        <begin position="85"/>
        <end position="240"/>
    </location>
</feature>
<evidence type="ECO:0000313" key="18">
    <source>
        <dbReference type="Proteomes" id="UP000076563"/>
    </source>
</evidence>
<gene>
    <name evidence="17" type="ORF">AV654_21050</name>
</gene>
<organism evidence="17 18">
    <name type="scientific">Paenibacillus elgii</name>
    <dbReference type="NCBI Taxonomy" id="189691"/>
    <lineage>
        <taxon>Bacteria</taxon>
        <taxon>Bacillati</taxon>
        <taxon>Bacillota</taxon>
        <taxon>Bacilli</taxon>
        <taxon>Bacillales</taxon>
        <taxon>Paenibacillaceae</taxon>
        <taxon>Paenibacillus</taxon>
    </lineage>
</organism>
<dbReference type="EMBL" id="LQRA01000060">
    <property type="protein sequence ID" value="KZE77565.1"/>
    <property type="molecule type" value="Genomic_DNA"/>
</dbReference>
<dbReference type="Proteomes" id="UP000076563">
    <property type="component" value="Unassembled WGS sequence"/>
</dbReference>
<evidence type="ECO:0000256" key="13">
    <source>
        <dbReference type="RuleBase" id="RU365017"/>
    </source>
</evidence>
<evidence type="ECO:0000256" key="2">
    <source>
        <dbReference type="ARBA" id="ARBA00022559"/>
    </source>
</evidence>
<dbReference type="GO" id="GO:0005829">
    <property type="term" value="C:cytosol"/>
    <property type="evidence" value="ECO:0007669"/>
    <property type="project" value="TreeGrafter"/>
</dbReference>
<dbReference type="Pfam" id="PF04261">
    <property type="entry name" value="Dyp_perox_N"/>
    <property type="match status" value="1"/>
</dbReference>
<name>A0A161SBM7_9BACL</name>
<dbReference type="InterPro" id="IPR048328">
    <property type="entry name" value="Dyp_perox_C"/>
</dbReference>
<evidence type="ECO:0000256" key="4">
    <source>
        <dbReference type="ARBA" id="ARBA00022723"/>
    </source>
</evidence>
<feature type="domain" description="Dyp-type peroxidase C-terminal" evidence="16">
    <location>
        <begin position="248"/>
        <end position="420"/>
    </location>
</feature>
<comment type="function">
    <text evidence="13">Involved in the recovery of exogenous heme iron. Extracts iron from heme while preserving the protoporphyrin ring intact.</text>
</comment>
<keyword evidence="3 13" id="KW-0349">Heme</keyword>
<evidence type="ECO:0000256" key="9">
    <source>
        <dbReference type="ARBA" id="ARBA00025737"/>
    </source>
</evidence>
<evidence type="ECO:0000256" key="8">
    <source>
        <dbReference type="ARBA" id="ARBA00023239"/>
    </source>
</evidence>
<evidence type="ECO:0000256" key="11">
    <source>
        <dbReference type="ARBA" id="ARBA00033775"/>
    </source>
</evidence>
<comment type="catalytic activity">
    <reaction evidence="12">
        <text>heme b + 2 H(+) = protoporphyrin IX + Fe(2+)</text>
        <dbReference type="Rhea" id="RHEA:22584"/>
        <dbReference type="ChEBI" id="CHEBI:15378"/>
        <dbReference type="ChEBI" id="CHEBI:29033"/>
        <dbReference type="ChEBI" id="CHEBI:57306"/>
        <dbReference type="ChEBI" id="CHEBI:60344"/>
        <dbReference type="EC" id="4.98.1.1"/>
    </reaction>
    <physiologicalReaction direction="left-to-right" evidence="12">
        <dbReference type="Rhea" id="RHEA:22585"/>
    </physiologicalReaction>
</comment>
<dbReference type="NCBIfam" id="TIGR01413">
    <property type="entry name" value="Dyp_perox_fam"/>
    <property type="match status" value="1"/>
</dbReference>
<protein>
    <recommendedName>
        <fullName evidence="10 13">Deferrochelatase</fullName>
        <ecNumber evidence="13">1.11.1.-</ecNumber>
    </recommendedName>
    <alternativeName>
        <fullName evidence="11 13">Peroxidase EfeB</fullName>
    </alternativeName>
</protein>
<dbReference type="InterPro" id="IPR048327">
    <property type="entry name" value="Dyp_perox_N"/>
</dbReference>
<evidence type="ECO:0000256" key="7">
    <source>
        <dbReference type="ARBA" id="ARBA00023004"/>
    </source>
</evidence>
<dbReference type="InterPro" id="IPR006311">
    <property type="entry name" value="TAT_signal"/>
</dbReference>
<dbReference type="Pfam" id="PF20628">
    <property type="entry name" value="Dyp_perox_C"/>
    <property type="match status" value="1"/>
</dbReference>
<evidence type="ECO:0000256" key="5">
    <source>
        <dbReference type="ARBA" id="ARBA00022729"/>
    </source>
</evidence>
<dbReference type="GO" id="GO:0030313">
    <property type="term" value="C:cell envelope"/>
    <property type="evidence" value="ECO:0007669"/>
    <property type="project" value="UniProtKB-SubCell"/>
</dbReference>
<reference evidence="18" key="1">
    <citation type="submission" date="2016-01" db="EMBL/GenBank/DDBJ databases">
        <title>Draft genome of Chromobacterium sp. F49.</title>
        <authorList>
            <person name="Hong K.W."/>
        </authorList>
    </citation>
    <scope>NUCLEOTIDE SEQUENCE [LARGE SCALE GENOMIC DNA]</scope>
    <source>
        <strain evidence="18">M63</strain>
    </source>
</reference>
<keyword evidence="7 13" id="KW-0408">Iron</keyword>
<feature type="region of interest" description="Disordered" evidence="14">
    <location>
        <begin position="1"/>
        <end position="28"/>
    </location>
</feature>
<comment type="similarity">
    <text evidence="9 13">Belongs to the DyP-type peroxidase family.</text>
</comment>
<dbReference type="EC" id="1.11.1.-" evidence="13"/>
<evidence type="ECO:0000259" key="16">
    <source>
        <dbReference type="Pfam" id="PF20628"/>
    </source>
</evidence>
<evidence type="ECO:0000256" key="3">
    <source>
        <dbReference type="ARBA" id="ARBA00022617"/>
    </source>
</evidence>
<dbReference type="PROSITE" id="PS51404">
    <property type="entry name" value="DYP_PEROXIDASE"/>
    <property type="match status" value="1"/>
</dbReference>
<accession>A0A161SBM7</accession>
<dbReference type="GO" id="GO:0020037">
    <property type="term" value="F:heme binding"/>
    <property type="evidence" value="ECO:0007669"/>
    <property type="project" value="InterPro"/>
</dbReference>
<keyword evidence="8" id="KW-0456">Lyase</keyword>
<keyword evidence="2 13" id="KW-0575">Peroxidase</keyword>
<dbReference type="GO" id="GO:0004325">
    <property type="term" value="F:ferrochelatase activity"/>
    <property type="evidence" value="ECO:0007669"/>
    <property type="project" value="UniProtKB-EC"/>
</dbReference>
<dbReference type="InterPro" id="IPR011008">
    <property type="entry name" value="Dimeric_a/b-barrel"/>
</dbReference>
<dbReference type="PROSITE" id="PS51318">
    <property type="entry name" value="TAT"/>
    <property type="match status" value="1"/>
</dbReference>
<proteinExistence type="inferred from homology"/>
<keyword evidence="5" id="KW-0732">Signal</keyword>
<dbReference type="AlphaFoldDB" id="A0A161SBM7"/>
<evidence type="ECO:0000256" key="10">
    <source>
        <dbReference type="ARBA" id="ARBA00033771"/>
    </source>
</evidence>
<dbReference type="NCBIfam" id="TIGR01412">
    <property type="entry name" value="tat_substr_1"/>
    <property type="match status" value="1"/>
</dbReference>
<dbReference type="PANTHER" id="PTHR30521">
    <property type="entry name" value="DEFERROCHELATASE/PEROXIDASE"/>
    <property type="match status" value="1"/>
</dbReference>
<dbReference type="eggNOG" id="COG2837">
    <property type="taxonomic scope" value="Bacteria"/>
</dbReference>
<dbReference type="STRING" id="1007103.GCA_000213315_03760"/>
<dbReference type="GO" id="GO:0033212">
    <property type="term" value="P:iron import into cell"/>
    <property type="evidence" value="ECO:0007669"/>
    <property type="project" value="InterPro"/>
</dbReference>
<comment type="cofactor">
    <cofactor evidence="13">
        <name>heme b</name>
        <dbReference type="ChEBI" id="CHEBI:60344"/>
    </cofactor>
    <text evidence="13">Binds 1 heme b (iron(II)-protoporphyrin IX) group non-covalently per subunit.</text>
</comment>
<dbReference type="InterPro" id="IPR006314">
    <property type="entry name" value="Dyp_peroxidase"/>
</dbReference>
<dbReference type="RefSeq" id="WP_063183627.1">
    <property type="nucleotide sequence ID" value="NZ_CP121215.1"/>
</dbReference>
<evidence type="ECO:0000259" key="15">
    <source>
        <dbReference type="Pfam" id="PF04261"/>
    </source>
</evidence>
<dbReference type="GO" id="GO:0004601">
    <property type="term" value="F:peroxidase activity"/>
    <property type="evidence" value="ECO:0007669"/>
    <property type="project" value="UniProtKB-KW"/>
</dbReference>
<dbReference type="PANTHER" id="PTHR30521:SF4">
    <property type="entry name" value="DEFERROCHELATASE"/>
    <property type="match status" value="1"/>
</dbReference>
<sequence>MMDSTPEEEKNDAREERPEKESESISRREMLKLTAIAGTGVVLGMSGMATLMSLKHADPGPGSGMSATKPQEGASDAIPFYGSQQAGIATPQQPYVCFAAFDILHQDAGELLKLLQEWSAASALMTAGKPLSEGGNVTAPPADTGETKGLSPSNLTLTFGFGPTLFRSDGKDRFGLASEQPAELSDIPPMPGDQFNPQWCGGDIGVQACADDPGVAFHAIRNLAKASKGTAAIRWVQNGYIGAPDGQTPRNLFGFKDGTANRELDSDAARSQHVWVSSSDAPAWMANGTYLVARKIRMFLEPWDRATLAEQEITFGRLKESGAPFGKKNEFAPAPLSQFPASSHVWLARSAGTKMLRRAYNYVEGIDGGTGEWDAGLFFISFQRSVKQQFIPMLSLLAKLDALNKFTSHVSSAVFACPPGAGEGGFVGETLFRSGNR</sequence>
<evidence type="ECO:0000313" key="17">
    <source>
        <dbReference type="EMBL" id="KZE77565.1"/>
    </source>
</evidence>
<evidence type="ECO:0000256" key="1">
    <source>
        <dbReference type="ARBA" id="ARBA00004196"/>
    </source>
</evidence>
<feature type="region of interest" description="Disordered" evidence="14">
    <location>
        <begin position="132"/>
        <end position="151"/>
    </location>
</feature>
<feature type="compositionally biased region" description="Basic and acidic residues" evidence="14">
    <location>
        <begin position="7"/>
        <end position="28"/>
    </location>
</feature>
<dbReference type="InterPro" id="IPR006313">
    <property type="entry name" value="EfeB/EfeN"/>
</dbReference>
<keyword evidence="6 13" id="KW-0560">Oxidoreductase</keyword>